<feature type="region of interest" description="Disordered" evidence="1">
    <location>
        <begin position="1"/>
        <end position="21"/>
    </location>
</feature>
<dbReference type="AlphaFoldDB" id="A0A6I4ZUV7"/>
<dbReference type="Proteomes" id="UP000468638">
    <property type="component" value="Unassembled WGS sequence"/>
</dbReference>
<organism evidence="2 3">
    <name type="scientific">Pontibacillus yanchengensis</name>
    <dbReference type="NCBI Taxonomy" id="462910"/>
    <lineage>
        <taxon>Bacteria</taxon>
        <taxon>Bacillati</taxon>
        <taxon>Bacillota</taxon>
        <taxon>Bacilli</taxon>
        <taxon>Bacillales</taxon>
        <taxon>Bacillaceae</taxon>
        <taxon>Pontibacillus</taxon>
    </lineage>
</organism>
<comment type="caution">
    <text evidence="2">The sequence shown here is derived from an EMBL/GenBank/DDBJ whole genome shotgun (WGS) entry which is preliminary data.</text>
</comment>
<evidence type="ECO:0000256" key="1">
    <source>
        <dbReference type="SAM" id="MobiDB-lite"/>
    </source>
</evidence>
<proteinExistence type="predicted"/>
<sequence length="123" mass="14094">MKKLISTDSKTPTKKPVPSSNHYIKPVKKVRFTQQKLGTLQQPSWEAFFSSSKTDPKLIGFEKRSRRKFKNLYLDNEMIVAEAAKMIEIVQKENGSQISLKETSLESLNSVIANHLFLAIKRK</sequence>
<reference evidence="2 3" key="1">
    <citation type="submission" date="2019-11" db="EMBL/GenBank/DDBJ databases">
        <title>Genome sequences of 17 halophilic strains isolated from different environments.</title>
        <authorList>
            <person name="Furrow R.E."/>
        </authorList>
    </citation>
    <scope>NUCLEOTIDE SEQUENCE [LARGE SCALE GENOMIC DNA]</scope>
    <source>
        <strain evidence="2 3">22514_16_FS</strain>
    </source>
</reference>
<name>A0A6I4ZUV7_9BACI</name>
<accession>A0A6I4ZUV7</accession>
<gene>
    <name evidence="2" type="ORF">GLW05_02500</name>
</gene>
<protein>
    <submittedName>
        <fullName evidence="2">Uncharacterized protein</fullName>
    </submittedName>
</protein>
<evidence type="ECO:0000313" key="3">
    <source>
        <dbReference type="Proteomes" id="UP000468638"/>
    </source>
</evidence>
<evidence type="ECO:0000313" key="2">
    <source>
        <dbReference type="EMBL" id="MYL32476.1"/>
    </source>
</evidence>
<dbReference type="RefSeq" id="WP_160909151.1">
    <property type="nucleotide sequence ID" value="NZ_WMEQ01000001.1"/>
</dbReference>
<dbReference type="EMBL" id="WMEQ01000001">
    <property type="protein sequence ID" value="MYL32476.1"/>
    <property type="molecule type" value="Genomic_DNA"/>
</dbReference>
<feature type="compositionally biased region" description="Polar residues" evidence="1">
    <location>
        <begin position="1"/>
        <end position="10"/>
    </location>
</feature>